<dbReference type="InterPro" id="IPR006439">
    <property type="entry name" value="HAD-SF_hydro_IA"/>
</dbReference>
<comment type="caution">
    <text evidence="1">The sequence shown here is derived from an EMBL/GenBank/DDBJ whole genome shotgun (WGS) entry which is preliminary data.</text>
</comment>
<proteinExistence type="predicted"/>
<sequence length="221" mass="24479">MIRGILFDMDGLMFDTEAIGYRGWKGAGRRLGIRIDDEAIAALRGLGDREKREMFGRMTGRPEEYEKALAVRVDYADQWISENGLPVKPGLKELLCFLKEEKIPAALATSTKREKAMSYLRMADVEKYFTASVCGKEAGNSKPAPDIFLKAAEKLEIPPEECLVLEDSVNGLKAAKAAGCMAAVVPDLTPAPPEEDGLWDWKVSDLGEMIPIIRKTRISEK</sequence>
<dbReference type="Gene3D" id="1.10.150.240">
    <property type="entry name" value="Putative phosphatase, domain 2"/>
    <property type="match status" value="1"/>
</dbReference>
<name>A0A9D2SY81_9FIRM</name>
<gene>
    <name evidence="1" type="ORF">H9757_10690</name>
</gene>
<dbReference type="SUPFAM" id="SSF56784">
    <property type="entry name" value="HAD-like"/>
    <property type="match status" value="1"/>
</dbReference>
<reference evidence="1" key="2">
    <citation type="submission" date="2021-04" db="EMBL/GenBank/DDBJ databases">
        <authorList>
            <person name="Gilroy R."/>
        </authorList>
    </citation>
    <scope>NUCLEOTIDE SEQUENCE</scope>
    <source>
        <strain evidence="1">ChiGjej1B1-1692</strain>
    </source>
</reference>
<dbReference type="PANTHER" id="PTHR18901:SF38">
    <property type="entry name" value="PSEUDOURIDINE-5'-PHOSPHATASE"/>
    <property type="match status" value="1"/>
</dbReference>
<evidence type="ECO:0000313" key="2">
    <source>
        <dbReference type="Proteomes" id="UP000823894"/>
    </source>
</evidence>
<dbReference type="Gene3D" id="3.40.50.1000">
    <property type="entry name" value="HAD superfamily/HAD-like"/>
    <property type="match status" value="1"/>
</dbReference>
<dbReference type="Pfam" id="PF00702">
    <property type="entry name" value="Hydrolase"/>
    <property type="match status" value="1"/>
</dbReference>
<dbReference type="EMBL" id="DWWK01000176">
    <property type="protein sequence ID" value="HJC39507.1"/>
    <property type="molecule type" value="Genomic_DNA"/>
</dbReference>
<dbReference type="InterPro" id="IPR023214">
    <property type="entry name" value="HAD_sf"/>
</dbReference>
<dbReference type="SFLD" id="SFLDS00003">
    <property type="entry name" value="Haloacid_Dehalogenase"/>
    <property type="match status" value="1"/>
</dbReference>
<dbReference type="NCBIfam" id="TIGR01549">
    <property type="entry name" value="HAD-SF-IA-v1"/>
    <property type="match status" value="1"/>
</dbReference>
<dbReference type="AlphaFoldDB" id="A0A9D2SY81"/>
<dbReference type="Proteomes" id="UP000823894">
    <property type="component" value="Unassembled WGS sequence"/>
</dbReference>
<evidence type="ECO:0000313" key="1">
    <source>
        <dbReference type="EMBL" id="HJC39507.1"/>
    </source>
</evidence>
<accession>A0A9D2SY81</accession>
<protein>
    <submittedName>
        <fullName evidence="1">HAD family phosphatase</fullName>
    </submittedName>
</protein>
<dbReference type="InterPro" id="IPR036412">
    <property type="entry name" value="HAD-like_sf"/>
</dbReference>
<dbReference type="InterPro" id="IPR023198">
    <property type="entry name" value="PGP-like_dom2"/>
</dbReference>
<dbReference type="SFLD" id="SFLDG01135">
    <property type="entry name" value="C1.5.6:_HAD__Beta-PGM__Phospha"/>
    <property type="match status" value="1"/>
</dbReference>
<dbReference type="PANTHER" id="PTHR18901">
    <property type="entry name" value="2-DEOXYGLUCOSE-6-PHOSPHATE PHOSPHATASE 2"/>
    <property type="match status" value="1"/>
</dbReference>
<reference evidence="1" key="1">
    <citation type="journal article" date="2021" name="PeerJ">
        <title>Extensive microbial diversity within the chicken gut microbiome revealed by metagenomics and culture.</title>
        <authorList>
            <person name="Gilroy R."/>
            <person name="Ravi A."/>
            <person name="Getino M."/>
            <person name="Pursley I."/>
            <person name="Horton D.L."/>
            <person name="Alikhan N.F."/>
            <person name="Baker D."/>
            <person name="Gharbi K."/>
            <person name="Hall N."/>
            <person name="Watson M."/>
            <person name="Adriaenssens E.M."/>
            <person name="Foster-Nyarko E."/>
            <person name="Jarju S."/>
            <person name="Secka A."/>
            <person name="Antonio M."/>
            <person name="Oren A."/>
            <person name="Chaudhuri R.R."/>
            <person name="La Ragione R."/>
            <person name="Hildebrand F."/>
            <person name="Pallen M.J."/>
        </authorList>
    </citation>
    <scope>NUCLEOTIDE SEQUENCE</scope>
    <source>
        <strain evidence="1">ChiGjej1B1-1692</strain>
    </source>
</reference>
<dbReference type="PRINTS" id="PR00413">
    <property type="entry name" value="HADHALOGNASE"/>
</dbReference>
<organism evidence="1 2">
    <name type="scientific">Candidatus Mediterraneibacter faecigallinarum</name>
    <dbReference type="NCBI Taxonomy" id="2838669"/>
    <lineage>
        <taxon>Bacteria</taxon>
        <taxon>Bacillati</taxon>
        <taxon>Bacillota</taxon>
        <taxon>Clostridia</taxon>
        <taxon>Lachnospirales</taxon>
        <taxon>Lachnospiraceae</taxon>
        <taxon>Mediterraneibacter</taxon>
    </lineage>
</organism>
<dbReference type="NCBIfam" id="TIGR01509">
    <property type="entry name" value="HAD-SF-IA-v3"/>
    <property type="match status" value="1"/>
</dbReference>
<dbReference type="SFLD" id="SFLDG01129">
    <property type="entry name" value="C1.5:_HAD__Beta-PGM__Phosphata"/>
    <property type="match status" value="1"/>
</dbReference>